<name>A0A1G2R2Z7_9BACT</name>
<gene>
    <name evidence="1" type="ORF">A3C82_00875</name>
</gene>
<evidence type="ECO:0000313" key="1">
    <source>
        <dbReference type="EMBL" id="OHA67206.1"/>
    </source>
</evidence>
<dbReference type="STRING" id="1802451.A3C82_00875"/>
<sequence length="134" mass="14737">MNRKTIFILSLLILVLGGIFTAFSYSKKDLIKALPQERENLGKQIERERIQAAGGSTLPNEKTPITSCMGFPLVEEECVRVVAAASRAHQGEIFAISKGGTEENPIWAIVVDAEEGRFEVLFDGQGNTLRIFAL</sequence>
<protein>
    <submittedName>
        <fullName evidence="1">Uncharacterized protein</fullName>
    </submittedName>
</protein>
<reference evidence="1 2" key="1">
    <citation type="journal article" date="2016" name="Nat. Commun.">
        <title>Thousands of microbial genomes shed light on interconnected biogeochemical processes in an aquifer system.</title>
        <authorList>
            <person name="Anantharaman K."/>
            <person name="Brown C.T."/>
            <person name="Hug L.A."/>
            <person name="Sharon I."/>
            <person name="Castelle C.J."/>
            <person name="Probst A.J."/>
            <person name="Thomas B.C."/>
            <person name="Singh A."/>
            <person name="Wilkins M.J."/>
            <person name="Karaoz U."/>
            <person name="Brodie E.L."/>
            <person name="Williams K.H."/>
            <person name="Hubbard S.S."/>
            <person name="Banfield J.F."/>
        </authorList>
    </citation>
    <scope>NUCLEOTIDE SEQUENCE [LARGE SCALE GENOMIC DNA]</scope>
</reference>
<dbReference type="EMBL" id="MHTW01000016">
    <property type="protein sequence ID" value="OHA67206.1"/>
    <property type="molecule type" value="Genomic_DNA"/>
</dbReference>
<organism evidence="1 2">
    <name type="scientific">Candidatus Wildermuthbacteria bacterium RIFCSPHIGHO2_02_FULL_47_12</name>
    <dbReference type="NCBI Taxonomy" id="1802451"/>
    <lineage>
        <taxon>Bacteria</taxon>
        <taxon>Candidatus Wildermuthiibacteriota</taxon>
    </lineage>
</organism>
<proteinExistence type="predicted"/>
<comment type="caution">
    <text evidence="1">The sequence shown here is derived from an EMBL/GenBank/DDBJ whole genome shotgun (WGS) entry which is preliminary data.</text>
</comment>
<evidence type="ECO:0000313" key="2">
    <source>
        <dbReference type="Proteomes" id="UP000176901"/>
    </source>
</evidence>
<dbReference type="AlphaFoldDB" id="A0A1G2R2Z7"/>
<accession>A0A1G2R2Z7</accession>
<dbReference type="Proteomes" id="UP000176901">
    <property type="component" value="Unassembled WGS sequence"/>
</dbReference>